<dbReference type="EMBL" id="JAMYWD010000002">
    <property type="protein sequence ID" value="KAJ4978470.1"/>
    <property type="molecule type" value="Genomic_DNA"/>
</dbReference>
<evidence type="ECO:0000313" key="5">
    <source>
        <dbReference type="Proteomes" id="UP001141806"/>
    </source>
</evidence>
<keyword evidence="2 3" id="KW-0808">Transferase</keyword>
<evidence type="ECO:0000256" key="1">
    <source>
        <dbReference type="ARBA" id="ARBA00009995"/>
    </source>
</evidence>
<evidence type="ECO:0000256" key="3">
    <source>
        <dbReference type="RuleBase" id="RU003718"/>
    </source>
</evidence>
<dbReference type="FunFam" id="3.40.50.2000:FF:000431">
    <property type="entry name" value="UDP-glycosyltransferase 90A1"/>
    <property type="match status" value="1"/>
</dbReference>
<dbReference type="CDD" id="cd03784">
    <property type="entry name" value="GT1_Gtf-like"/>
    <property type="match status" value="1"/>
</dbReference>
<gene>
    <name evidence="4" type="ORF">NE237_009250</name>
</gene>
<dbReference type="OrthoDB" id="5835829at2759"/>
<dbReference type="Gene3D" id="3.40.50.2000">
    <property type="entry name" value="Glycogen Phosphorylase B"/>
    <property type="match status" value="1"/>
</dbReference>
<protein>
    <recommendedName>
        <fullName evidence="6">UDP-glycosyltransferases domain-containing protein</fullName>
    </recommendedName>
</protein>
<keyword evidence="5" id="KW-1185">Reference proteome</keyword>
<dbReference type="GO" id="GO:0008194">
    <property type="term" value="F:UDP-glycosyltransferase activity"/>
    <property type="evidence" value="ECO:0007669"/>
    <property type="project" value="InterPro"/>
</dbReference>
<evidence type="ECO:0008006" key="6">
    <source>
        <dbReference type="Google" id="ProtNLM"/>
    </source>
</evidence>
<dbReference type="Pfam" id="PF00201">
    <property type="entry name" value="UDPGT"/>
    <property type="match status" value="1"/>
</dbReference>
<dbReference type="PANTHER" id="PTHR48045">
    <property type="entry name" value="UDP-GLYCOSYLTRANSFERASE 72B1"/>
    <property type="match status" value="1"/>
</dbReference>
<evidence type="ECO:0000313" key="4">
    <source>
        <dbReference type="EMBL" id="KAJ4978470.1"/>
    </source>
</evidence>
<reference evidence="4" key="1">
    <citation type="journal article" date="2023" name="Plant J.">
        <title>The genome of the king protea, Protea cynaroides.</title>
        <authorList>
            <person name="Chang J."/>
            <person name="Duong T.A."/>
            <person name="Schoeman C."/>
            <person name="Ma X."/>
            <person name="Roodt D."/>
            <person name="Barker N."/>
            <person name="Li Z."/>
            <person name="Van de Peer Y."/>
            <person name="Mizrachi E."/>
        </authorList>
    </citation>
    <scope>NUCLEOTIDE SEQUENCE</scope>
    <source>
        <tissue evidence="4">Young leaves</tissue>
    </source>
</reference>
<dbReference type="AlphaFoldDB" id="A0A9Q0KXD2"/>
<dbReference type="PROSITE" id="PS00375">
    <property type="entry name" value="UDPGT"/>
    <property type="match status" value="1"/>
</dbReference>
<dbReference type="Proteomes" id="UP001141806">
    <property type="component" value="Unassembled WGS sequence"/>
</dbReference>
<evidence type="ECO:0000256" key="2">
    <source>
        <dbReference type="ARBA" id="ARBA00022679"/>
    </source>
</evidence>
<accession>A0A9Q0KXD2</accession>
<comment type="similarity">
    <text evidence="1 3">Belongs to the UDP-glycosyltransferase family.</text>
</comment>
<name>A0A9Q0KXD2_9MAGN</name>
<organism evidence="4 5">
    <name type="scientific">Protea cynaroides</name>
    <dbReference type="NCBI Taxonomy" id="273540"/>
    <lineage>
        <taxon>Eukaryota</taxon>
        <taxon>Viridiplantae</taxon>
        <taxon>Streptophyta</taxon>
        <taxon>Embryophyta</taxon>
        <taxon>Tracheophyta</taxon>
        <taxon>Spermatophyta</taxon>
        <taxon>Magnoliopsida</taxon>
        <taxon>Proteales</taxon>
        <taxon>Proteaceae</taxon>
        <taxon>Protea</taxon>
    </lineage>
</organism>
<comment type="caution">
    <text evidence="4">The sequence shown here is derived from an EMBL/GenBank/DDBJ whole genome shotgun (WGS) entry which is preliminary data.</text>
</comment>
<dbReference type="SUPFAM" id="SSF53756">
    <property type="entry name" value="UDP-Glycosyltransferase/glycogen phosphorylase"/>
    <property type="match status" value="1"/>
</dbReference>
<dbReference type="PANTHER" id="PTHR48045:SF22">
    <property type="entry name" value="UDP-GLUCURONOSYL_UDP-GLUCOSYLTRANSFERASE"/>
    <property type="match status" value="1"/>
</dbReference>
<sequence length="168" mass="18728">MHEIAMGLHSCEVPYLWVARGEASNLQETCGEMGLVIPWCDQLRVLCHSSIAGFLTHCGWNSILESIYSGVPMLTFPLLIDQIPNSALIVEELKIGLKMKEEIGVENVVGRDQIACVVQRLMDGDEGIQLRERAKELQRSCRRAIDKDGSTFTNLHAFVEDLLSISKS</sequence>
<dbReference type="InterPro" id="IPR035595">
    <property type="entry name" value="UDP_glycos_trans_CS"/>
</dbReference>
<dbReference type="InterPro" id="IPR002213">
    <property type="entry name" value="UDP_glucos_trans"/>
</dbReference>
<proteinExistence type="inferred from homology"/>
<keyword evidence="3" id="KW-0328">Glycosyltransferase</keyword>